<dbReference type="EMBL" id="JALJOR010000001">
    <property type="protein sequence ID" value="KAK9828627.1"/>
    <property type="molecule type" value="Genomic_DNA"/>
</dbReference>
<feature type="transmembrane region" description="Helical" evidence="3">
    <location>
        <begin position="365"/>
        <end position="383"/>
    </location>
</feature>
<evidence type="ECO:0000256" key="1">
    <source>
        <dbReference type="ARBA" id="ARBA00007635"/>
    </source>
</evidence>
<dbReference type="SUPFAM" id="SSF103481">
    <property type="entry name" value="Multidrug resistance efflux transporter EmrE"/>
    <property type="match status" value="1"/>
</dbReference>
<proteinExistence type="inferred from homology"/>
<reference evidence="5 6" key="1">
    <citation type="journal article" date="2024" name="Nat. Commun.">
        <title>Phylogenomics reveals the evolutionary origins of lichenization in chlorophyte algae.</title>
        <authorList>
            <person name="Puginier C."/>
            <person name="Libourel C."/>
            <person name="Otte J."/>
            <person name="Skaloud P."/>
            <person name="Haon M."/>
            <person name="Grisel S."/>
            <person name="Petersen M."/>
            <person name="Berrin J.G."/>
            <person name="Delaux P.M."/>
            <person name="Dal Grande F."/>
            <person name="Keller J."/>
        </authorList>
    </citation>
    <scope>NUCLEOTIDE SEQUENCE [LARGE SCALE GENOMIC DNA]</scope>
    <source>
        <strain evidence="5 6">SAG 2043</strain>
    </source>
</reference>
<dbReference type="Proteomes" id="UP001489004">
    <property type="component" value="Unassembled WGS sequence"/>
</dbReference>
<dbReference type="Pfam" id="PF00892">
    <property type="entry name" value="EamA"/>
    <property type="match status" value="1"/>
</dbReference>
<dbReference type="InterPro" id="IPR000620">
    <property type="entry name" value="EamA_dom"/>
</dbReference>
<keyword evidence="3" id="KW-0812">Transmembrane</keyword>
<feature type="transmembrane region" description="Helical" evidence="3">
    <location>
        <begin position="634"/>
        <end position="656"/>
    </location>
</feature>
<dbReference type="GO" id="GO:0016020">
    <property type="term" value="C:membrane"/>
    <property type="evidence" value="ECO:0007669"/>
    <property type="project" value="InterPro"/>
</dbReference>
<feature type="region of interest" description="Disordered" evidence="2">
    <location>
        <begin position="721"/>
        <end position="744"/>
    </location>
</feature>
<evidence type="ECO:0000256" key="3">
    <source>
        <dbReference type="SAM" id="Phobius"/>
    </source>
</evidence>
<evidence type="ECO:0000259" key="4">
    <source>
        <dbReference type="Pfam" id="PF00892"/>
    </source>
</evidence>
<feature type="transmembrane region" description="Helical" evidence="3">
    <location>
        <begin position="395"/>
        <end position="415"/>
    </location>
</feature>
<comment type="similarity">
    <text evidence="1">Belongs to the drug/metabolite transporter (DMT) superfamily. Plant drug/metabolite exporter (P-DME) (TC 2.A.7.4) family.</text>
</comment>
<name>A0AAW1R4R9_9CHLO</name>
<feature type="transmembrane region" description="Helical" evidence="3">
    <location>
        <begin position="560"/>
        <end position="586"/>
    </location>
</feature>
<organism evidence="5 6">
    <name type="scientific">[Myrmecia] bisecta</name>
    <dbReference type="NCBI Taxonomy" id="41462"/>
    <lineage>
        <taxon>Eukaryota</taxon>
        <taxon>Viridiplantae</taxon>
        <taxon>Chlorophyta</taxon>
        <taxon>core chlorophytes</taxon>
        <taxon>Trebouxiophyceae</taxon>
        <taxon>Trebouxiales</taxon>
        <taxon>Trebouxiaceae</taxon>
        <taxon>Myrmecia</taxon>
    </lineage>
</organism>
<feature type="transmembrane region" description="Helical" evidence="3">
    <location>
        <begin position="459"/>
        <end position="477"/>
    </location>
</feature>
<dbReference type="AlphaFoldDB" id="A0AAW1R4R9"/>
<protein>
    <recommendedName>
        <fullName evidence="4">EamA domain-containing protein</fullName>
    </recommendedName>
</protein>
<feature type="compositionally biased region" description="Basic residues" evidence="2">
    <location>
        <begin position="80"/>
        <end position="89"/>
    </location>
</feature>
<dbReference type="InterPro" id="IPR037185">
    <property type="entry name" value="EmrE-like"/>
</dbReference>
<feature type="transmembrane region" description="Helical" evidence="3">
    <location>
        <begin position="662"/>
        <end position="679"/>
    </location>
</feature>
<evidence type="ECO:0000313" key="5">
    <source>
        <dbReference type="EMBL" id="KAK9828627.1"/>
    </source>
</evidence>
<evidence type="ECO:0000313" key="6">
    <source>
        <dbReference type="Proteomes" id="UP001489004"/>
    </source>
</evidence>
<feature type="transmembrane region" description="Helical" evidence="3">
    <location>
        <begin position="535"/>
        <end position="553"/>
    </location>
</feature>
<accession>A0AAW1R4R9</accession>
<keyword evidence="6" id="KW-1185">Reference proteome</keyword>
<keyword evidence="3" id="KW-1133">Transmembrane helix</keyword>
<feature type="transmembrane region" description="Helical" evidence="3">
    <location>
        <begin position="606"/>
        <end position="627"/>
    </location>
</feature>
<feature type="transmembrane region" description="Helical" evidence="3">
    <location>
        <begin position="430"/>
        <end position="452"/>
    </location>
</feature>
<sequence length="744" mass="79447">MWALRAALIGRSSVFGYRGLADDASRPAQEGEPATQSSRATDGDTGGATEGGPEASAEALGPELQHSGPEALRARLPMKPGRRPTRKMKGSYVDNEDFKDELDAMSATLPADMPIYDLREVLPYLSDPQSSQTELMALIADQSPELLDVISPPAPVAPRPGAQPILRWTSKLVLTVGPMAEDHPANKKVQCRVYLRDLQRETGLTDDALEYIARICLSRYNPHKGELTLCDPSRVASNRLGPQQLRPEQSNSADPAHRRRMTENHQEAQPQAKTFKDETVKDVNFPPSLQRLPLQDRNGRELLDLEAAEPAECNTRPLLELAPGAAAQLVDNRDQVRCAIALDIEAGCCFEAKASSPEGPFHSSLHYGVLLAACIAVSSLGIGMDMQAAGPFLKCAWRSQATVLILLPGLAFVVWRDPSHLHPLRDRHLLGWLLVASAGQTLFIGLFVWALTYTSIMHAFLLNNTHSIMIVIGSALIGKHVSWLEGAGAVTGFAGTLLCGVDASRQTSGAALPSEARSHQQSLQPIGISPLAGDLAALIGAAFGALSILAIKICRVRLHVLLLTVLVYVASLPLFLMLACLADPHAPTWGRNPATGLLGWVTGEQIGAEVIVALVATIGGSMGYMVVLRHLDGLVISVTMLVEPLIANMLGVALGLDSWPSGITLLGGSVVIGATLLVITGSRRRSLVVCQTPKGQLNSCRGPPLKAVGMLGDSPCQTDRATTYSHNKQAKELQPPTVGGLTSN</sequence>
<gene>
    <name evidence="5" type="ORF">WJX72_001179</name>
</gene>
<comment type="caution">
    <text evidence="5">The sequence shown here is derived from an EMBL/GenBank/DDBJ whole genome shotgun (WGS) entry which is preliminary data.</text>
</comment>
<feature type="region of interest" description="Disordered" evidence="2">
    <location>
        <begin position="23"/>
        <end position="91"/>
    </location>
</feature>
<keyword evidence="3" id="KW-0472">Membrane</keyword>
<feature type="region of interest" description="Disordered" evidence="2">
    <location>
        <begin position="234"/>
        <end position="270"/>
    </location>
</feature>
<evidence type="ECO:0000256" key="2">
    <source>
        <dbReference type="SAM" id="MobiDB-lite"/>
    </source>
</evidence>
<feature type="domain" description="EamA" evidence="4">
    <location>
        <begin position="368"/>
        <end position="498"/>
    </location>
</feature>
<dbReference type="PANTHER" id="PTHR22911">
    <property type="entry name" value="ACYL-MALONYL CONDENSING ENZYME-RELATED"/>
    <property type="match status" value="1"/>
</dbReference>